<dbReference type="Proteomes" id="UP001162734">
    <property type="component" value="Chromosome"/>
</dbReference>
<evidence type="ECO:0000259" key="2">
    <source>
        <dbReference type="Pfam" id="PF01425"/>
    </source>
</evidence>
<dbReference type="Gene3D" id="3.90.1300.10">
    <property type="entry name" value="Amidase signature (AS) domain"/>
    <property type="match status" value="1"/>
</dbReference>
<reference evidence="4" key="1">
    <citation type="journal article" date="2022" name="Int. J. Syst. Evol. Microbiol.">
        <title>Anaeromyxobacter oryzae sp. nov., Anaeromyxobacter diazotrophicus sp. nov. and Anaeromyxobacter paludicola sp. nov., isolated from paddy soils.</title>
        <authorList>
            <person name="Itoh H."/>
            <person name="Xu Z."/>
            <person name="Mise K."/>
            <person name="Masuda Y."/>
            <person name="Ushijima N."/>
            <person name="Hayakawa C."/>
            <person name="Shiratori Y."/>
            <person name="Senoo K."/>
        </authorList>
    </citation>
    <scope>NUCLEOTIDE SEQUENCE [LARGE SCALE GENOMIC DNA]</scope>
    <source>
        <strain evidence="4">Red630</strain>
    </source>
</reference>
<keyword evidence="3" id="KW-0378">Hydrolase</keyword>
<evidence type="ECO:0000313" key="3">
    <source>
        <dbReference type="EMBL" id="BDG07355.1"/>
    </source>
</evidence>
<protein>
    <submittedName>
        <fullName evidence="3">6-aminohexanoate-cyclic-dimer hydrolase</fullName>
    </submittedName>
</protein>
<gene>
    <name evidence="3" type="ORF">AMPC_04680</name>
</gene>
<keyword evidence="4" id="KW-1185">Reference proteome</keyword>
<dbReference type="GO" id="GO:0016787">
    <property type="term" value="F:hydrolase activity"/>
    <property type="evidence" value="ECO:0007669"/>
    <property type="project" value="UniProtKB-KW"/>
</dbReference>
<dbReference type="PROSITE" id="PS00571">
    <property type="entry name" value="AMIDASES"/>
    <property type="match status" value="1"/>
</dbReference>
<dbReference type="InterPro" id="IPR023631">
    <property type="entry name" value="Amidase_dom"/>
</dbReference>
<dbReference type="InterPro" id="IPR036928">
    <property type="entry name" value="AS_sf"/>
</dbReference>
<comment type="similarity">
    <text evidence="1">Belongs to the amidase family.</text>
</comment>
<dbReference type="PANTHER" id="PTHR11895:SF7">
    <property type="entry name" value="GLUTAMYL-TRNA(GLN) AMIDOTRANSFERASE SUBUNIT A, MITOCHONDRIAL"/>
    <property type="match status" value="1"/>
</dbReference>
<dbReference type="RefSeq" id="WP_248344025.1">
    <property type="nucleotide sequence ID" value="NZ_AP025592.1"/>
</dbReference>
<dbReference type="InterPro" id="IPR000120">
    <property type="entry name" value="Amidase"/>
</dbReference>
<dbReference type="EMBL" id="AP025592">
    <property type="protein sequence ID" value="BDG07355.1"/>
    <property type="molecule type" value="Genomic_DNA"/>
</dbReference>
<name>A0ABN6N2C1_9BACT</name>
<feature type="domain" description="Amidase" evidence="2">
    <location>
        <begin position="43"/>
        <end position="490"/>
    </location>
</feature>
<accession>A0ABN6N2C1</accession>
<dbReference type="PANTHER" id="PTHR11895">
    <property type="entry name" value="TRANSAMIDASE"/>
    <property type="match status" value="1"/>
</dbReference>
<evidence type="ECO:0000256" key="1">
    <source>
        <dbReference type="ARBA" id="ARBA00009199"/>
    </source>
</evidence>
<dbReference type="Pfam" id="PF01425">
    <property type="entry name" value="Amidase"/>
    <property type="match status" value="1"/>
</dbReference>
<sequence length="511" mass="54573">MVLDIDRSAPSEGARRLFLPEYDRLDATALAELVARREVTPAELLEAAIARVEARNPALNAVVGRHDEEARAVARGPLPGGPFRGVPFLLKDFLGFKKGWPQTASSRLFEKAVAPEDSEIVRRFRRAGLVLFGQTNTPELAIHAFTESRLRGTCRNPWDPDFTPGGSSGGSAAAVAARMVPMAHANDGGGSIRIPASCCGLFGLKPTRGRVSFAPFFGDVLFGFVQELAVTRSVRDAAALLDAVAGPMPGDPYAAPPPARPFREEAGAPPGRLRIAFTTRSLFGHSTSPECRAAVEAAAGLLASLGHDVEEAHPPFARDALVRAYLVALSASIRADLEELAVRAGQRLDPSRLEPETWALAVAGRVLRADAVAWARTETQRAARELAGFFAVHDLLLTPTLAHPPARTGAFQLRPIERLGLAAMRRLPSRPFVELLLESISAKSFEATGNTMLFNQTGQPAASIPLHWSGAGLPIGVQLAARFGDEATLLRVAAQLEEARPWAGRVPPIAA</sequence>
<dbReference type="InterPro" id="IPR020556">
    <property type="entry name" value="Amidase_CS"/>
</dbReference>
<proteinExistence type="inferred from homology"/>
<evidence type="ECO:0000313" key="4">
    <source>
        <dbReference type="Proteomes" id="UP001162734"/>
    </source>
</evidence>
<dbReference type="SUPFAM" id="SSF75304">
    <property type="entry name" value="Amidase signature (AS) enzymes"/>
    <property type="match status" value="1"/>
</dbReference>
<organism evidence="3 4">
    <name type="scientific">Anaeromyxobacter paludicola</name>
    <dbReference type="NCBI Taxonomy" id="2918171"/>
    <lineage>
        <taxon>Bacteria</taxon>
        <taxon>Pseudomonadati</taxon>
        <taxon>Myxococcota</taxon>
        <taxon>Myxococcia</taxon>
        <taxon>Myxococcales</taxon>
        <taxon>Cystobacterineae</taxon>
        <taxon>Anaeromyxobacteraceae</taxon>
        <taxon>Anaeromyxobacter</taxon>
    </lineage>
</organism>